<dbReference type="AlphaFoldDB" id="A0A239C096"/>
<proteinExistence type="predicted"/>
<dbReference type="RefSeq" id="WP_089317733.1">
    <property type="nucleotide sequence ID" value="NZ_FZOQ01000002.1"/>
</dbReference>
<accession>A0A239C096</accession>
<reference evidence="2" key="1">
    <citation type="submission" date="2017-06" db="EMBL/GenBank/DDBJ databases">
        <authorList>
            <person name="Varghese N."/>
            <person name="Submissions S."/>
        </authorList>
    </citation>
    <scope>NUCLEOTIDE SEQUENCE [LARGE SCALE GENOMIC DNA]</scope>
    <source>
        <strain evidence="2">NKM1</strain>
    </source>
</reference>
<organism evidence="1 2">
    <name type="scientific">Pontibacter ummariensis</name>
    <dbReference type="NCBI Taxonomy" id="1610492"/>
    <lineage>
        <taxon>Bacteria</taxon>
        <taxon>Pseudomonadati</taxon>
        <taxon>Bacteroidota</taxon>
        <taxon>Cytophagia</taxon>
        <taxon>Cytophagales</taxon>
        <taxon>Hymenobacteraceae</taxon>
        <taxon>Pontibacter</taxon>
    </lineage>
</organism>
<name>A0A239C096_9BACT</name>
<dbReference type="Proteomes" id="UP000198432">
    <property type="component" value="Unassembled WGS sequence"/>
</dbReference>
<dbReference type="EMBL" id="FZOQ01000002">
    <property type="protein sequence ID" value="SNS13339.1"/>
    <property type="molecule type" value="Genomic_DNA"/>
</dbReference>
<keyword evidence="2" id="KW-1185">Reference proteome</keyword>
<gene>
    <name evidence="1" type="ORF">SAMN06296052_102262</name>
</gene>
<protein>
    <submittedName>
        <fullName evidence="1">Uncharacterized protein</fullName>
    </submittedName>
</protein>
<dbReference type="OrthoDB" id="853513at2"/>
<evidence type="ECO:0000313" key="2">
    <source>
        <dbReference type="Proteomes" id="UP000198432"/>
    </source>
</evidence>
<sequence length="89" mass="10138">MTDKSWKTFEDYEQLLQQGLITCFAVYFKNKGLLLTAIDGPEEEVPLPEDMLQSVTIYFYGLGSVSYGTSDYDSLKSLLNTRTILKKLL</sequence>
<evidence type="ECO:0000313" key="1">
    <source>
        <dbReference type="EMBL" id="SNS13339.1"/>
    </source>
</evidence>